<sequence length="124" mass="13773">MGHRLKSTESVLHSRAGFTASLVQWPVSQLSVLYGIVLYLANSVSANSVSKSHGRSEPQLLFSAMLQSEETEDMRGRIHFVWLCLDILPYASGRVPNISSTNITVFQELVEHIAITQTFQEPPS</sequence>
<accession>A0ACB8EKE2</accession>
<comment type="caution">
    <text evidence="1">The sequence shown here is derived from an EMBL/GenBank/DDBJ whole genome shotgun (WGS) entry which is preliminary data.</text>
</comment>
<gene>
    <name evidence="1" type="ORF">K3G42_028405</name>
</gene>
<dbReference type="Proteomes" id="UP000827872">
    <property type="component" value="Linkage Group LG03"/>
</dbReference>
<dbReference type="EMBL" id="CM037616">
    <property type="protein sequence ID" value="KAH7992960.1"/>
    <property type="molecule type" value="Genomic_DNA"/>
</dbReference>
<reference evidence="1" key="1">
    <citation type="submission" date="2021-08" db="EMBL/GenBank/DDBJ databases">
        <title>The first chromosome-level gecko genome reveals the dynamic sex chromosomes of Neotropical dwarf geckos (Sphaerodactylidae: Sphaerodactylus).</title>
        <authorList>
            <person name="Pinto B.J."/>
            <person name="Keating S.E."/>
            <person name="Gamble T."/>
        </authorList>
    </citation>
    <scope>NUCLEOTIDE SEQUENCE</scope>
    <source>
        <strain evidence="1">TG3544</strain>
    </source>
</reference>
<organism evidence="1 2">
    <name type="scientific">Sphaerodactylus townsendi</name>
    <dbReference type="NCBI Taxonomy" id="933632"/>
    <lineage>
        <taxon>Eukaryota</taxon>
        <taxon>Metazoa</taxon>
        <taxon>Chordata</taxon>
        <taxon>Craniata</taxon>
        <taxon>Vertebrata</taxon>
        <taxon>Euteleostomi</taxon>
        <taxon>Lepidosauria</taxon>
        <taxon>Squamata</taxon>
        <taxon>Bifurcata</taxon>
        <taxon>Gekkota</taxon>
        <taxon>Sphaerodactylidae</taxon>
        <taxon>Sphaerodactylus</taxon>
    </lineage>
</organism>
<keyword evidence="2" id="KW-1185">Reference proteome</keyword>
<name>A0ACB8EKE2_9SAUR</name>
<protein>
    <submittedName>
        <fullName evidence="1">Uncharacterized protein</fullName>
    </submittedName>
</protein>
<evidence type="ECO:0000313" key="1">
    <source>
        <dbReference type="EMBL" id="KAH7992960.1"/>
    </source>
</evidence>
<proteinExistence type="predicted"/>
<evidence type="ECO:0000313" key="2">
    <source>
        <dbReference type="Proteomes" id="UP000827872"/>
    </source>
</evidence>